<protein>
    <submittedName>
        <fullName evidence="2">Uncharacterized protein</fullName>
    </submittedName>
</protein>
<gene>
    <name evidence="2" type="ORF">NO2_0287</name>
</gene>
<feature type="signal peptide" evidence="1">
    <location>
        <begin position="1"/>
        <end position="23"/>
    </location>
</feature>
<dbReference type="EMBL" id="BGZO01000005">
    <property type="protein sequence ID" value="GBR75633.1"/>
    <property type="molecule type" value="Genomic_DNA"/>
</dbReference>
<name>A0A388TFJ3_9BACT</name>
<comment type="caution">
    <text evidence="2">The sequence shown here is derived from an EMBL/GenBank/DDBJ whole genome shotgun (WGS) entry which is preliminary data.</text>
</comment>
<organism evidence="2 3">
    <name type="scientific">Candidatus Termititenax persephonae</name>
    <dbReference type="NCBI Taxonomy" id="2218525"/>
    <lineage>
        <taxon>Bacteria</taxon>
        <taxon>Bacillati</taxon>
        <taxon>Candidatus Margulisiibacteriota</taxon>
        <taxon>Candidatus Termititenacia</taxon>
        <taxon>Candidatus Termititenacales</taxon>
        <taxon>Candidatus Termititenacaceae</taxon>
        <taxon>Candidatus Termititenax</taxon>
    </lineage>
</organism>
<reference evidence="2 3" key="1">
    <citation type="journal article" date="2019" name="ISME J.">
        <title>Genome analyses of uncultured TG2/ZB3 bacteria in 'Margulisbacteria' specifically attached to ectosymbiotic spirochetes of protists in the termite gut.</title>
        <authorList>
            <person name="Utami Y.D."/>
            <person name="Kuwahara H."/>
            <person name="Igai K."/>
            <person name="Murakami T."/>
            <person name="Sugaya K."/>
            <person name="Morikawa T."/>
            <person name="Nagura Y."/>
            <person name="Yuki M."/>
            <person name="Deevong P."/>
            <person name="Inoue T."/>
            <person name="Kihara K."/>
            <person name="Lo N."/>
            <person name="Yamada A."/>
            <person name="Ohkuma M."/>
            <person name="Hongoh Y."/>
        </authorList>
    </citation>
    <scope>NUCLEOTIDE SEQUENCE [LARGE SCALE GENOMIC DNA]</scope>
    <source>
        <strain evidence="2">NkOx7-02</strain>
    </source>
</reference>
<accession>A0A388TFJ3</accession>
<dbReference type="Proteomes" id="UP000275925">
    <property type="component" value="Unassembled WGS sequence"/>
</dbReference>
<sequence>MKKFWLIFGLGALLSLGYSWPSAQQKPEPVQTDGLSATAYSAPLPSYHTLIVVESLFTELDTGTDSPVSESALVISAAAVSESAAIVSESVSASQSIAALEPLKPALSAAATESVAVQSLEPTEAFVFVRKAALAETLPQTPEIVPSTVSREFGTLNVRDASGVEYQPTVYQEIGTDVSRAGSFANNVKVSSYFIPADKKITLSYSGLVSSTVRELVMDTSHTYQVELGRIEVERSYLVTKSVVTLESVMVTVAATVKEKKEDIFAALEDDLENIVAAMATASVPIVPEVVAEKKIEETASDNADALAAVENIAETAATASVPAAPEAVAEKNGFNPILLPDVPVAPDTVAEKKAEETVSDNADALAAVENITETAATASVPIAAEVVAEKKVEEKVSDNEDALAAVENITETAATASVPAAPEAVAEKNGFNPILLPDVPVAPDTMAEKKAEETVSDNADALAAVENITETAALASVPIVPEAVAEKKAEESVSDNEEDTFAAVEDIVEVEAVAFEQILVETVTIVTETYTALEPVEDVLITDGSLWGRENELPVTETSYYTLIIAEAVYDDTPLQGLYSFGHLLVEDVDTDEPYKTFKLSNRTDTSRIGGFYRNVRQYQYLIPVGDRTLRFKYIAGRRRNNLPKIDCDELYPNPLLNYVLDGTLGTFDVTKLVMDNNYNIHIRTGWGSVEVLNKKSESALSAQAR</sequence>
<evidence type="ECO:0000256" key="1">
    <source>
        <dbReference type="SAM" id="SignalP"/>
    </source>
</evidence>
<keyword evidence="1" id="KW-0732">Signal</keyword>
<feature type="chain" id="PRO_5017334410" evidence="1">
    <location>
        <begin position="24"/>
        <end position="707"/>
    </location>
</feature>
<dbReference type="AlphaFoldDB" id="A0A388TFJ3"/>
<evidence type="ECO:0000313" key="2">
    <source>
        <dbReference type="EMBL" id="GBR75633.1"/>
    </source>
</evidence>
<proteinExistence type="predicted"/>
<evidence type="ECO:0000313" key="3">
    <source>
        <dbReference type="Proteomes" id="UP000275925"/>
    </source>
</evidence>
<keyword evidence="3" id="KW-1185">Reference proteome</keyword>